<gene>
    <name evidence="1" type="ORF">MNBD_BACTEROID01-2292</name>
</gene>
<protein>
    <submittedName>
        <fullName evidence="1">Uncharacterized protein</fullName>
    </submittedName>
</protein>
<evidence type="ECO:0000313" key="1">
    <source>
        <dbReference type="EMBL" id="VAW20971.1"/>
    </source>
</evidence>
<proteinExistence type="predicted"/>
<accession>A0A3B0TQQ9</accession>
<sequence length="79" mass="9129">MATTDQIRNNLIDKILSIGNKDILSALDRLLETTIREKDVYKVSKQQRLILQASMIDIENDGLISDEDLNKEEDLWLNK</sequence>
<organism evidence="1">
    <name type="scientific">hydrothermal vent metagenome</name>
    <dbReference type="NCBI Taxonomy" id="652676"/>
    <lineage>
        <taxon>unclassified sequences</taxon>
        <taxon>metagenomes</taxon>
        <taxon>ecological metagenomes</taxon>
    </lineage>
</organism>
<dbReference type="AlphaFoldDB" id="A0A3B0TQQ9"/>
<name>A0A3B0TQQ9_9ZZZZ</name>
<dbReference type="EMBL" id="UOEP01000133">
    <property type="protein sequence ID" value="VAW20971.1"/>
    <property type="molecule type" value="Genomic_DNA"/>
</dbReference>
<reference evidence="1" key="1">
    <citation type="submission" date="2018-06" db="EMBL/GenBank/DDBJ databases">
        <authorList>
            <person name="Zhirakovskaya E."/>
        </authorList>
    </citation>
    <scope>NUCLEOTIDE SEQUENCE</scope>
</reference>